<gene>
    <name evidence="3" type="ORF">OEA41_000609</name>
</gene>
<feature type="transmembrane region" description="Helical" evidence="2">
    <location>
        <begin position="12"/>
        <end position="32"/>
    </location>
</feature>
<dbReference type="EMBL" id="JASNWA010000003">
    <property type="protein sequence ID" value="KAK3178473.1"/>
    <property type="molecule type" value="Genomic_DNA"/>
</dbReference>
<evidence type="ECO:0000256" key="1">
    <source>
        <dbReference type="SAM" id="MobiDB-lite"/>
    </source>
</evidence>
<protein>
    <submittedName>
        <fullName evidence="3">Uncharacterized protein</fullName>
    </submittedName>
</protein>
<evidence type="ECO:0000313" key="3">
    <source>
        <dbReference type="EMBL" id="KAK3178473.1"/>
    </source>
</evidence>
<evidence type="ECO:0000313" key="4">
    <source>
        <dbReference type="Proteomes" id="UP001276659"/>
    </source>
</evidence>
<name>A0AAD9ZGW4_9LECA</name>
<keyword evidence="2" id="KW-0472">Membrane</keyword>
<dbReference type="Proteomes" id="UP001276659">
    <property type="component" value="Unassembled WGS sequence"/>
</dbReference>
<dbReference type="AlphaFoldDB" id="A0AAD9ZGW4"/>
<evidence type="ECO:0000256" key="2">
    <source>
        <dbReference type="SAM" id="Phobius"/>
    </source>
</evidence>
<proteinExistence type="predicted"/>
<comment type="caution">
    <text evidence="3">The sequence shown here is derived from an EMBL/GenBank/DDBJ whole genome shotgun (WGS) entry which is preliminary data.</text>
</comment>
<sequence length="167" mass="18782">MEAKWWDLSNAAAYWAQALFTLFGVGVTIWLHKKQNASNRARDKGHDDHAASIQALQQGHSARQLTVASLQLDNGNLRAHVEALEKARDKGHQGNTSSIRALQKRDSARRVTLAAVQKENGNLRAHLERLETVNKEQEAKREALQNDLDKMKSEHDEQSIDLEKALC</sequence>
<keyword evidence="4" id="KW-1185">Reference proteome</keyword>
<keyword evidence="2" id="KW-0812">Transmembrane</keyword>
<keyword evidence="2" id="KW-1133">Transmembrane helix</keyword>
<feature type="region of interest" description="Disordered" evidence="1">
    <location>
        <begin position="134"/>
        <end position="167"/>
    </location>
</feature>
<organism evidence="3 4">
    <name type="scientific">Lepraria neglecta</name>
    <dbReference type="NCBI Taxonomy" id="209136"/>
    <lineage>
        <taxon>Eukaryota</taxon>
        <taxon>Fungi</taxon>
        <taxon>Dikarya</taxon>
        <taxon>Ascomycota</taxon>
        <taxon>Pezizomycotina</taxon>
        <taxon>Lecanoromycetes</taxon>
        <taxon>OSLEUM clade</taxon>
        <taxon>Lecanoromycetidae</taxon>
        <taxon>Lecanorales</taxon>
        <taxon>Lecanorineae</taxon>
        <taxon>Stereocaulaceae</taxon>
        <taxon>Lepraria</taxon>
    </lineage>
</organism>
<reference evidence="3" key="1">
    <citation type="submission" date="2022-11" db="EMBL/GenBank/DDBJ databases">
        <title>Chromosomal genome sequence assembly and mating type (MAT) locus characterization of the leprose asexual lichenized fungus Lepraria neglecta (Nyl.) Erichsen.</title>
        <authorList>
            <person name="Allen J.L."/>
            <person name="Pfeffer B."/>
        </authorList>
    </citation>
    <scope>NUCLEOTIDE SEQUENCE</scope>
    <source>
        <strain evidence="3">Allen 5258</strain>
    </source>
</reference>
<accession>A0AAD9ZGW4</accession>